<gene>
    <name evidence="2" type="ORF">NEMBOFW57_000164</name>
</gene>
<dbReference type="AlphaFoldDB" id="A0AAD4EZ91"/>
<protein>
    <submittedName>
        <fullName evidence="2">Uncharacterized protein</fullName>
    </submittedName>
</protein>
<feature type="region of interest" description="Disordered" evidence="1">
    <location>
        <begin position="221"/>
        <end position="241"/>
    </location>
</feature>
<evidence type="ECO:0000256" key="1">
    <source>
        <dbReference type="SAM" id="MobiDB-lite"/>
    </source>
</evidence>
<comment type="caution">
    <text evidence="2">The sequence shown here is derived from an EMBL/GenBank/DDBJ whole genome shotgun (WGS) entry which is preliminary data.</text>
</comment>
<organism evidence="2 3">
    <name type="scientific">Staphylotrichum longicolle</name>
    <dbReference type="NCBI Taxonomy" id="669026"/>
    <lineage>
        <taxon>Eukaryota</taxon>
        <taxon>Fungi</taxon>
        <taxon>Dikarya</taxon>
        <taxon>Ascomycota</taxon>
        <taxon>Pezizomycotina</taxon>
        <taxon>Sordariomycetes</taxon>
        <taxon>Sordariomycetidae</taxon>
        <taxon>Sordariales</taxon>
        <taxon>Chaetomiaceae</taxon>
        <taxon>Staphylotrichum</taxon>
    </lineage>
</organism>
<reference evidence="2" key="1">
    <citation type="submission" date="2023-02" db="EMBL/GenBank/DDBJ databases">
        <authorList>
            <person name="Palmer J.M."/>
        </authorList>
    </citation>
    <scope>NUCLEOTIDE SEQUENCE</scope>
    <source>
        <strain evidence="2">FW57</strain>
    </source>
</reference>
<name>A0AAD4EZ91_9PEZI</name>
<sequence>MIVPGYYDNFVRRVLDNHVQGIEANLEKEPETKIPYTQVKGLLCILPEGRSAGSARELGTTQTVITDYGIQEISIGGQVGKRLLSYKGGYFIDWCRCVNSLIPHEDSTYQIGVFERILSKEYYFRPSANSTTGPLASVVEWDDAMAWLGEVVRAEKEGRPTPLLKKKPRASAVRASTEPTTPTVERPNLERAGRTVVVGPGPSPPPVVVVQKKLSFSHFLTRARGKSADPAERNGATSNKA</sequence>
<evidence type="ECO:0000313" key="2">
    <source>
        <dbReference type="EMBL" id="KAG7290166.1"/>
    </source>
</evidence>
<dbReference type="EMBL" id="JAHCVI010000001">
    <property type="protein sequence ID" value="KAG7290166.1"/>
    <property type="molecule type" value="Genomic_DNA"/>
</dbReference>
<accession>A0AAD4EZ91</accession>
<feature type="region of interest" description="Disordered" evidence="1">
    <location>
        <begin position="158"/>
        <end position="187"/>
    </location>
</feature>
<dbReference type="Proteomes" id="UP001197093">
    <property type="component" value="Unassembled WGS sequence"/>
</dbReference>
<evidence type="ECO:0000313" key="3">
    <source>
        <dbReference type="Proteomes" id="UP001197093"/>
    </source>
</evidence>
<proteinExistence type="predicted"/>
<keyword evidence="3" id="KW-1185">Reference proteome</keyword>